<dbReference type="OrthoDB" id="10254973at2759"/>
<dbReference type="EMBL" id="MU003784">
    <property type="protein sequence ID" value="KAF2722203.1"/>
    <property type="molecule type" value="Genomic_DNA"/>
</dbReference>
<feature type="coiled-coil region" evidence="4">
    <location>
        <begin position="448"/>
        <end position="503"/>
    </location>
</feature>
<organism evidence="7 8">
    <name type="scientific">Polychaeton citri CBS 116435</name>
    <dbReference type="NCBI Taxonomy" id="1314669"/>
    <lineage>
        <taxon>Eukaryota</taxon>
        <taxon>Fungi</taxon>
        <taxon>Dikarya</taxon>
        <taxon>Ascomycota</taxon>
        <taxon>Pezizomycotina</taxon>
        <taxon>Dothideomycetes</taxon>
        <taxon>Dothideomycetidae</taxon>
        <taxon>Capnodiales</taxon>
        <taxon>Capnodiaceae</taxon>
        <taxon>Polychaeton</taxon>
    </lineage>
</organism>
<keyword evidence="8" id="KW-1185">Reference proteome</keyword>
<feature type="coiled-coil region" evidence="4">
    <location>
        <begin position="945"/>
        <end position="982"/>
    </location>
</feature>
<feature type="domain" description="RecF/RecN/SMC N-terminal" evidence="6">
    <location>
        <begin position="93"/>
        <end position="1092"/>
    </location>
</feature>
<comment type="similarity">
    <text evidence="1">Belongs to the SMC family. SMC5 subfamily.</text>
</comment>
<comment type="caution">
    <text evidence="7">The sequence shown here is derived from an EMBL/GenBank/DDBJ whole genome shotgun (WGS) entry which is preliminary data.</text>
</comment>
<gene>
    <name evidence="7" type="ORF">K431DRAFT_266988</name>
</gene>
<dbReference type="PANTHER" id="PTHR45916:SF1">
    <property type="entry name" value="STRUCTURAL MAINTENANCE OF CHROMOSOMES PROTEIN 5"/>
    <property type="match status" value="1"/>
</dbReference>
<evidence type="ECO:0000256" key="4">
    <source>
        <dbReference type="SAM" id="Coils"/>
    </source>
</evidence>
<protein>
    <recommendedName>
        <fullName evidence="2">Structural maintenance of chromosomes protein 5</fullName>
    </recommendedName>
</protein>
<dbReference type="AlphaFoldDB" id="A0A9P4UQW0"/>
<reference evidence="7" key="1">
    <citation type="journal article" date="2020" name="Stud. Mycol.">
        <title>101 Dothideomycetes genomes: a test case for predicting lifestyles and emergence of pathogens.</title>
        <authorList>
            <person name="Haridas S."/>
            <person name="Albert R."/>
            <person name="Binder M."/>
            <person name="Bloem J."/>
            <person name="Labutti K."/>
            <person name="Salamov A."/>
            <person name="Andreopoulos B."/>
            <person name="Baker S."/>
            <person name="Barry K."/>
            <person name="Bills G."/>
            <person name="Bluhm B."/>
            <person name="Cannon C."/>
            <person name="Castanera R."/>
            <person name="Culley D."/>
            <person name="Daum C."/>
            <person name="Ezra D."/>
            <person name="Gonzalez J."/>
            <person name="Henrissat B."/>
            <person name="Kuo A."/>
            <person name="Liang C."/>
            <person name="Lipzen A."/>
            <person name="Lutzoni F."/>
            <person name="Magnuson J."/>
            <person name="Mondo S."/>
            <person name="Nolan M."/>
            <person name="Ohm R."/>
            <person name="Pangilinan J."/>
            <person name="Park H.-J."/>
            <person name="Ramirez L."/>
            <person name="Alfaro M."/>
            <person name="Sun H."/>
            <person name="Tritt A."/>
            <person name="Yoshinaga Y."/>
            <person name="Zwiers L.-H."/>
            <person name="Turgeon B."/>
            <person name="Goodwin S."/>
            <person name="Spatafora J."/>
            <person name="Crous P."/>
            <person name="Grigoriev I."/>
        </authorList>
    </citation>
    <scope>NUCLEOTIDE SEQUENCE</scope>
    <source>
        <strain evidence="7">CBS 116435</strain>
    </source>
</reference>
<evidence type="ECO:0000256" key="1">
    <source>
        <dbReference type="ARBA" id="ARBA00010171"/>
    </source>
</evidence>
<dbReference type="Proteomes" id="UP000799441">
    <property type="component" value="Unassembled WGS sequence"/>
</dbReference>
<evidence type="ECO:0000256" key="5">
    <source>
        <dbReference type="SAM" id="MobiDB-lite"/>
    </source>
</evidence>
<sequence>MSASVTPARRRRRIDDIDGEGDWESAANITGSRASRSKRARHDSESNDEDEDANDGPLLPDDFRRSPQNRRQHDTLQNSVSNDGPARYQPGSIVRVALKNFVTYTSAEFIPGPHLNMVIGPNGTGKSTLVCAICIGLGWETAHLGRAKELGEFVKHGERQAMIEIELARDEARQRQNPVITTKISKEGNKIQFAVNGDKANKKAVRDLARSFSIQVDNLCQFLPQDRVVEFANLSAERLLEETQRAAAPDYMIEWHSQLKAMRKEQLNMTSAQQEATETLSSMEVRQNAQTVDYERQRERGDVHSRKEAFEKLRPIAVYTARKKEHNQAKVERKEAEKELRTLERSTAPQLLELQQKKQYADSIGKVRDRRKRLAERAEQNAGQIKARHDGVDDKITEAHNDIEAERNAVRATKQSIPALQQTLRQIKTLIDQGGPADFDPAAYNEKLRNYRRDLQDKEGEKQAIETQMQTMAMQVRQKNAVVQQLLKEKEDLKSQAGQQVSKLRSASRNGDAAKAWDWIQNNRNRFNGEVYGPPIVECSVKNPRFASAVESALNQGEMTAFTVTSGEDFNMLQEQLYGSMKLSDVNIRSSVTPLADFTHPCSKESLLSFGLECWVLDLIEGPESVLAMLCENRNIHRMAFTSTDISNQQYEALSRSPISNFVTSKQIYQRTSRVEYGPDATSTRVNPLKPARFFTNTAVDRGLEQQLDERIREHKGDVELIMLEQQQCKTSSAALTQDIEHLNEERDRVQIEKNTKQRGLAHFQALPTKLEMAEGKLREAQQRITESRERQIAILERAEKLSIEKGQAAIDYANSLSSIQQLMVQSIEATIVSIEAASDVEQLEARQMDTLTVLEAKRAQVQQLRQRTDELRAVAQAIGDECRKINDSGGLSELEEEVHQLLIGDQDDAENGAPWGVEQVDAEIESLTSRLEMTLAGGGSRNVIQEYETRAQKIEEKRQEVASLEAQVAAIDAKIRKVRQQWEPQLDALTAQISEAFTENFARIQCSGEVVVWKEEADFEKWAIHIMVKFRESDPLTRLSAQRQSGGERAVSTIFYLMALQSLARAPFRVVDEINQGMDPRNERLVHSRMVEIACGGAETGSSQYFLITPKLLHGLRYHPRMRVLSIFSGDFVPGAKAEKDFEALARRAVQIKKGVGFGTAAA</sequence>
<proteinExistence type="inferred from homology"/>
<feature type="region of interest" description="Disordered" evidence="5">
    <location>
        <begin position="1"/>
        <end position="88"/>
    </location>
</feature>
<feature type="coiled-coil region" evidence="4">
    <location>
        <begin position="319"/>
        <end position="346"/>
    </location>
</feature>
<evidence type="ECO:0000256" key="2">
    <source>
        <dbReference type="ARBA" id="ARBA00018687"/>
    </source>
</evidence>
<feature type="coiled-coil region" evidence="4">
    <location>
        <begin position="733"/>
        <end position="791"/>
    </location>
</feature>
<keyword evidence="3 4" id="KW-0175">Coiled coil</keyword>
<evidence type="ECO:0000259" key="6">
    <source>
        <dbReference type="Pfam" id="PF02463"/>
    </source>
</evidence>
<dbReference type="InterPro" id="IPR027417">
    <property type="entry name" value="P-loop_NTPase"/>
</dbReference>
<name>A0A9P4UQW0_9PEZI</name>
<dbReference type="GO" id="GO:0000724">
    <property type="term" value="P:double-strand break repair via homologous recombination"/>
    <property type="evidence" value="ECO:0007669"/>
    <property type="project" value="TreeGrafter"/>
</dbReference>
<dbReference type="Pfam" id="PF02463">
    <property type="entry name" value="SMC_N"/>
    <property type="match status" value="1"/>
</dbReference>
<dbReference type="GO" id="GO:0005634">
    <property type="term" value="C:nucleus"/>
    <property type="evidence" value="ECO:0007669"/>
    <property type="project" value="TreeGrafter"/>
</dbReference>
<dbReference type="GO" id="GO:0003697">
    <property type="term" value="F:single-stranded DNA binding"/>
    <property type="evidence" value="ECO:0007669"/>
    <property type="project" value="TreeGrafter"/>
</dbReference>
<dbReference type="InterPro" id="IPR003395">
    <property type="entry name" value="RecF/RecN/SMC_N"/>
</dbReference>
<evidence type="ECO:0000313" key="7">
    <source>
        <dbReference type="EMBL" id="KAF2722203.1"/>
    </source>
</evidence>
<dbReference type="Gene3D" id="3.40.50.300">
    <property type="entry name" value="P-loop containing nucleotide triphosphate hydrolases"/>
    <property type="match status" value="2"/>
</dbReference>
<evidence type="ECO:0000313" key="8">
    <source>
        <dbReference type="Proteomes" id="UP000799441"/>
    </source>
</evidence>
<dbReference type="PANTHER" id="PTHR45916">
    <property type="entry name" value="STRUCTURAL MAINTENANCE OF CHROMOSOMES PROTEIN 5"/>
    <property type="match status" value="1"/>
</dbReference>
<dbReference type="SUPFAM" id="SSF52540">
    <property type="entry name" value="P-loop containing nucleoside triphosphate hydrolases"/>
    <property type="match status" value="1"/>
</dbReference>
<evidence type="ECO:0000256" key="3">
    <source>
        <dbReference type="ARBA" id="ARBA00023054"/>
    </source>
</evidence>
<accession>A0A9P4UQW0</accession>
<dbReference type="GO" id="GO:0030915">
    <property type="term" value="C:Smc5-Smc6 complex"/>
    <property type="evidence" value="ECO:0007669"/>
    <property type="project" value="TreeGrafter"/>
</dbReference>